<organism evidence="9 10">
    <name type="scientific">Dyadobacter helix</name>
    <dbReference type="NCBI Taxonomy" id="2822344"/>
    <lineage>
        <taxon>Bacteria</taxon>
        <taxon>Pseudomonadati</taxon>
        <taxon>Bacteroidota</taxon>
        <taxon>Cytophagia</taxon>
        <taxon>Cytophagales</taxon>
        <taxon>Spirosomataceae</taxon>
        <taxon>Dyadobacter</taxon>
    </lineage>
</organism>
<keyword evidence="5 7" id="KW-1133">Transmembrane helix</keyword>
<gene>
    <name evidence="9" type="primary">ndhC</name>
    <name evidence="7" type="synonym">nuoA</name>
    <name evidence="9" type="ORF">DYBT9275_01355</name>
</gene>
<evidence type="ECO:0000313" key="9">
    <source>
        <dbReference type="EMBL" id="CAG4994261.1"/>
    </source>
</evidence>
<protein>
    <recommendedName>
        <fullName evidence="7">NADH-quinone oxidoreductase subunit A</fullName>
        <ecNumber evidence="7">7.1.1.-</ecNumber>
    </recommendedName>
    <alternativeName>
        <fullName evidence="7">NADH dehydrogenase I subunit A</fullName>
    </alternativeName>
    <alternativeName>
        <fullName evidence="7">NDH-1 subunit A</fullName>
    </alternativeName>
    <alternativeName>
        <fullName evidence="7">NUO1</fullName>
    </alternativeName>
</protein>
<keyword evidence="7 8" id="KW-0874">Quinone</keyword>
<comment type="caution">
    <text evidence="9">The sequence shown here is derived from an EMBL/GenBank/DDBJ whole genome shotgun (WGS) entry which is preliminary data.</text>
</comment>
<dbReference type="Pfam" id="PF00507">
    <property type="entry name" value="Oxidored_q4"/>
    <property type="match status" value="1"/>
</dbReference>
<dbReference type="PANTHER" id="PTHR11058:SF9">
    <property type="entry name" value="NADH-UBIQUINONE OXIDOREDUCTASE CHAIN 3"/>
    <property type="match status" value="1"/>
</dbReference>
<keyword evidence="7 8" id="KW-0520">NAD</keyword>
<dbReference type="GO" id="GO:0030964">
    <property type="term" value="C:NADH dehydrogenase complex"/>
    <property type="evidence" value="ECO:0007669"/>
    <property type="project" value="TreeGrafter"/>
</dbReference>
<evidence type="ECO:0000256" key="1">
    <source>
        <dbReference type="ARBA" id="ARBA00004141"/>
    </source>
</evidence>
<dbReference type="Gene3D" id="1.20.58.1610">
    <property type="entry name" value="NADH:ubiquinone/plastoquinone oxidoreductase, chain 3"/>
    <property type="match status" value="1"/>
</dbReference>
<comment type="subcellular location">
    <subcellularLocation>
        <location evidence="7 8">Cell membrane</location>
        <topology evidence="7 8">Multi-pass membrane protein</topology>
    </subcellularLocation>
    <subcellularLocation>
        <location evidence="1">Membrane</location>
        <topology evidence="1">Multi-pass membrane protein</topology>
    </subcellularLocation>
</comment>
<dbReference type="GO" id="GO:0005886">
    <property type="term" value="C:plasma membrane"/>
    <property type="evidence" value="ECO:0007669"/>
    <property type="project" value="UniProtKB-SubCell"/>
</dbReference>
<dbReference type="InterPro" id="IPR000440">
    <property type="entry name" value="NADH_UbQ/plastoQ_OxRdtase_su3"/>
</dbReference>
<proteinExistence type="inferred from homology"/>
<dbReference type="Proteomes" id="UP000680038">
    <property type="component" value="Unassembled WGS sequence"/>
</dbReference>
<accession>A0A916JA31</accession>
<keyword evidence="4 7" id="KW-0812">Transmembrane</keyword>
<evidence type="ECO:0000256" key="4">
    <source>
        <dbReference type="ARBA" id="ARBA00022692"/>
    </source>
</evidence>
<evidence type="ECO:0000313" key="10">
    <source>
        <dbReference type="Proteomes" id="UP000680038"/>
    </source>
</evidence>
<keyword evidence="7" id="KW-1278">Translocase</keyword>
<dbReference type="PANTHER" id="PTHR11058">
    <property type="entry name" value="NADH-UBIQUINONE OXIDOREDUCTASE CHAIN 3"/>
    <property type="match status" value="1"/>
</dbReference>
<dbReference type="HAMAP" id="MF_01394">
    <property type="entry name" value="NDH1_NuoA"/>
    <property type="match status" value="1"/>
</dbReference>
<comment type="subunit">
    <text evidence="7">NDH-1 is composed of 14 different subunits. Subunits NuoA, H, J, K, L, M, N constitute the membrane sector of the complex.</text>
</comment>
<dbReference type="EMBL" id="CAJRAF010000001">
    <property type="protein sequence ID" value="CAG4994261.1"/>
    <property type="molecule type" value="Genomic_DNA"/>
</dbReference>
<comment type="similarity">
    <text evidence="2 7 8">Belongs to the complex I subunit 3 family.</text>
</comment>
<name>A0A916JA31_9BACT</name>
<feature type="transmembrane region" description="Helical" evidence="7">
    <location>
        <begin position="135"/>
        <end position="158"/>
    </location>
</feature>
<dbReference type="InterPro" id="IPR038430">
    <property type="entry name" value="NDAH_ubi_oxred_su3_sf"/>
</dbReference>
<evidence type="ECO:0000256" key="8">
    <source>
        <dbReference type="RuleBase" id="RU003639"/>
    </source>
</evidence>
<evidence type="ECO:0000256" key="3">
    <source>
        <dbReference type="ARBA" id="ARBA00022448"/>
    </source>
</evidence>
<sequence>MQIKEFPKILFSAGFYPCPNLLPAKNPYFYGLLFLGDMVSDFGAILLFIIAGLVLMGTMLVLAKWLRPHRPNEEKLTTYESGEDPLGNANIQFNVRFYVVALIFVLFEVELLFLFPWSVVFGNADLIEQTNGRWGWFALAEMTVFVLILVIGLAYAWVKGYLDWVRPQPRIPHIESPVPMDMYQSVNEKYSKK</sequence>
<dbReference type="GO" id="GO:0050136">
    <property type="term" value="F:NADH dehydrogenase (quinone) (non-electrogenic) activity"/>
    <property type="evidence" value="ECO:0007669"/>
    <property type="project" value="UniProtKB-UniRule"/>
</dbReference>
<evidence type="ECO:0000256" key="5">
    <source>
        <dbReference type="ARBA" id="ARBA00022989"/>
    </source>
</evidence>
<dbReference type="AlphaFoldDB" id="A0A916JA31"/>
<dbReference type="EC" id="7.1.1.-" evidence="7"/>
<feature type="transmembrane region" description="Helical" evidence="7">
    <location>
        <begin position="42"/>
        <end position="66"/>
    </location>
</feature>
<evidence type="ECO:0000256" key="6">
    <source>
        <dbReference type="ARBA" id="ARBA00023136"/>
    </source>
</evidence>
<keyword evidence="10" id="KW-1185">Reference proteome</keyword>
<dbReference type="GO" id="GO:0008137">
    <property type="term" value="F:NADH dehydrogenase (ubiquinone) activity"/>
    <property type="evidence" value="ECO:0007669"/>
    <property type="project" value="InterPro"/>
</dbReference>
<comment type="function">
    <text evidence="7">NDH-1 shuttles electrons from NADH, via FMN and iron-sulfur (Fe-S) centers, to quinones in the respiratory chain. The immediate electron acceptor for the enzyme in this species is believed to be a menaquinone. Couples the redox reaction to proton translocation (for every two electrons transferred, four hydrogen ions are translocated across the cytoplasmic membrane), and thus conserves the redox energy in a proton gradient.</text>
</comment>
<evidence type="ECO:0000256" key="7">
    <source>
        <dbReference type="HAMAP-Rule" id="MF_01394"/>
    </source>
</evidence>
<keyword evidence="6 7" id="KW-0472">Membrane</keyword>
<comment type="catalytic activity">
    <reaction evidence="7 8">
        <text>a quinone + NADH + 5 H(+)(in) = a quinol + NAD(+) + 4 H(+)(out)</text>
        <dbReference type="Rhea" id="RHEA:57888"/>
        <dbReference type="ChEBI" id="CHEBI:15378"/>
        <dbReference type="ChEBI" id="CHEBI:24646"/>
        <dbReference type="ChEBI" id="CHEBI:57540"/>
        <dbReference type="ChEBI" id="CHEBI:57945"/>
        <dbReference type="ChEBI" id="CHEBI:132124"/>
    </reaction>
</comment>
<reference evidence="9" key="1">
    <citation type="submission" date="2021-04" db="EMBL/GenBank/DDBJ databases">
        <authorList>
            <person name="Rodrigo-Torres L."/>
            <person name="Arahal R. D."/>
            <person name="Lucena T."/>
        </authorList>
    </citation>
    <scope>NUCLEOTIDE SEQUENCE</scope>
    <source>
        <strain evidence="9">CECT 9275</strain>
    </source>
</reference>
<keyword evidence="3 7" id="KW-0813">Transport</keyword>
<dbReference type="GO" id="GO:0048038">
    <property type="term" value="F:quinone binding"/>
    <property type="evidence" value="ECO:0007669"/>
    <property type="project" value="UniProtKB-KW"/>
</dbReference>
<evidence type="ECO:0000256" key="2">
    <source>
        <dbReference type="ARBA" id="ARBA00008472"/>
    </source>
</evidence>
<keyword evidence="7" id="KW-1003">Cell membrane</keyword>
<dbReference type="InterPro" id="IPR023043">
    <property type="entry name" value="NAD(P)H_OxRDtase_bac/plastid"/>
</dbReference>
<feature type="transmembrane region" description="Helical" evidence="7">
    <location>
        <begin position="95"/>
        <end position="115"/>
    </location>
</feature>